<dbReference type="Gene3D" id="1.10.238.20">
    <property type="entry name" value="Pheromone/general odorant binding protein domain"/>
    <property type="match status" value="1"/>
</dbReference>
<accession>A0A9P0DTP1</accession>
<reference evidence="1" key="1">
    <citation type="submission" date="2022-01" db="EMBL/GenBank/DDBJ databases">
        <authorList>
            <person name="King R."/>
        </authorList>
    </citation>
    <scope>NUCLEOTIDE SEQUENCE</scope>
</reference>
<protein>
    <submittedName>
        <fullName evidence="1">Uncharacterized protein</fullName>
    </submittedName>
</protein>
<dbReference type="Pfam" id="PF01395">
    <property type="entry name" value="PBP_GOBP"/>
    <property type="match status" value="1"/>
</dbReference>
<dbReference type="AlphaFoldDB" id="A0A9P0DTP1"/>
<evidence type="ECO:0000313" key="1">
    <source>
        <dbReference type="EMBL" id="CAH1223188.1"/>
    </source>
</evidence>
<dbReference type="Proteomes" id="UP001153709">
    <property type="component" value="Unassembled WGS sequence"/>
</dbReference>
<dbReference type="InterPro" id="IPR006170">
    <property type="entry name" value="PBP/GOBP"/>
</dbReference>
<comment type="caution">
    <text evidence="1">The sequence shown here is derived from an EMBL/GenBank/DDBJ whole genome shotgun (WGS) entry which is preliminary data.</text>
</comment>
<proteinExistence type="predicted"/>
<dbReference type="GO" id="GO:0005549">
    <property type="term" value="F:odorant binding"/>
    <property type="evidence" value="ECO:0007669"/>
    <property type="project" value="InterPro"/>
</dbReference>
<name>A0A9P0DTP1_DIABA</name>
<dbReference type="SMART" id="SM00708">
    <property type="entry name" value="PhBP"/>
    <property type="match status" value="1"/>
</dbReference>
<sequence>MSDLRKKLKQYILTEYKTLYTEEAVNPERQRVKELARECQKESGSTVDELENIRHGRRTPDTGKQALCVSRKVGSLDRDGHIVPDTFNKHVNALTAFPERRKELKDKCGKTNGENAEERAINFVKCMQSVLAKTPV</sequence>
<dbReference type="SUPFAM" id="SSF47565">
    <property type="entry name" value="Insect pheromone/odorant-binding proteins"/>
    <property type="match status" value="1"/>
</dbReference>
<gene>
    <name evidence="1" type="ORF">DIABBA_LOCUS30</name>
</gene>
<evidence type="ECO:0000313" key="2">
    <source>
        <dbReference type="Proteomes" id="UP001153709"/>
    </source>
</evidence>
<organism evidence="1 2">
    <name type="scientific">Diabrotica balteata</name>
    <name type="common">Banded cucumber beetle</name>
    <dbReference type="NCBI Taxonomy" id="107213"/>
    <lineage>
        <taxon>Eukaryota</taxon>
        <taxon>Metazoa</taxon>
        <taxon>Ecdysozoa</taxon>
        <taxon>Arthropoda</taxon>
        <taxon>Hexapoda</taxon>
        <taxon>Insecta</taxon>
        <taxon>Pterygota</taxon>
        <taxon>Neoptera</taxon>
        <taxon>Endopterygota</taxon>
        <taxon>Coleoptera</taxon>
        <taxon>Polyphaga</taxon>
        <taxon>Cucujiformia</taxon>
        <taxon>Chrysomeloidea</taxon>
        <taxon>Chrysomelidae</taxon>
        <taxon>Galerucinae</taxon>
        <taxon>Diabroticina</taxon>
        <taxon>Diabroticites</taxon>
        <taxon>Diabrotica</taxon>
    </lineage>
</organism>
<dbReference type="CDD" id="cd23992">
    <property type="entry name" value="PBP_GOBP"/>
    <property type="match status" value="1"/>
</dbReference>
<dbReference type="OrthoDB" id="6783999at2759"/>
<dbReference type="InterPro" id="IPR036728">
    <property type="entry name" value="PBP_GOBP_sf"/>
</dbReference>
<keyword evidence="2" id="KW-1185">Reference proteome</keyword>
<dbReference type="EMBL" id="CAKJVB030000001">
    <property type="protein sequence ID" value="CAH1223188.1"/>
    <property type="molecule type" value="Genomic_DNA"/>
</dbReference>